<dbReference type="UniPathway" id="UPA00140">
    <property type="reaction ID" value="UER00205"/>
</dbReference>
<keyword evidence="8 12" id="KW-0067">ATP-binding</keyword>
<dbReference type="AlphaFoldDB" id="K0K8C1"/>
<dbReference type="NCBIfam" id="TIGR02034">
    <property type="entry name" value="CysN"/>
    <property type="match status" value="1"/>
</dbReference>
<dbReference type="InterPro" id="IPR027417">
    <property type="entry name" value="P-loop_NTPase"/>
</dbReference>
<evidence type="ECO:0000256" key="2">
    <source>
        <dbReference type="ARBA" id="ARBA00002357"/>
    </source>
</evidence>
<dbReference type="OrthoDB" id="9804504at2"/>
<dbReference type="PROSITE" id="PS51722">
    <property type="entry name" value="G_TR_2"/>
    <property type="match status" value="1"/>
</dbReference>
<dbReference type="GO" id="GO:0004020">
    <property type="term" value="F:adenylylsulfate kinase activity"/>
    <property type="evidence" value="ECO:0007669"/>
    <property type="project" value="UniProtKB-UniRule"/>
</dbReference>
<evidence type="ECO:0000256" key="3">
    <source>
        <dbReference type="ARBA" id="ARBA00005438"/>
    </source>
</evidence>
<dbReference type="PATRIC" id="fig|1179773.3.peg.5704"/>
<sequence length="635" mass="68271">MAGDGRLAADDPPHQLTDKDLLRFITCGSVDDGKSTLIGRLLHEARLVLDDQFAVLVAESARRGMPASTPDFSLLVDGLAAEREQGITIDVAHRYFATATRRFVVGDSPGHEQYTRNMVTAASTADAAVVLVDAAGGVRPQTRRHLYLVSLLGIRHVLVVVNKLDLLGYSVEAFEHVEREMAALARAAGLPPVHCLPASALHGDNIVRPSSRTPWYRGPSLLRWLESVPVGDDRARGGPARLPVQVVLRREGGFRGYAGPVVGGELRPGDEVVVLPGGARGTVDRIVTYDGDRESAVAGQSVAVTLVEDVDVGRGDLLCAADRPATVADRIEADLVWLDRRELHVGRGYLLKLGTGLVGAVVSGVVGRLEVGTLAEVPATSLGLNEIARCELVFDRPLAFDLYQDNRDTGAFLLIDRVDGATLGAGMVRGVLGRSRHLYWQQVTVDREQRAAGKGHRPSVVWLTGLSGAGKTTIADLLERRLHSLGVHTYLLDGDNVRHGLNRDLGFSAADRVENIRRVAEVARLMADAGLVVIVALISPFRAERATAKGLVPEGDFHEVFVDAPLAVAEARDPKGLYAKARRGELPGFTGVDSPYEPPEHPDLRVDTSTCTPEAAVRAVLGLLHRRGVLRATEK</sequence>
<evidence type="ECO:0000256" key="5">
    <source>
        <dbReference type="ARBA" id="ARBA00022679"/>
    </source>
</evidence>
<comment type="function">
    <text evidence="12">Catalyzes the synthesis of activated sulfate.</text>
</comment>
<dbReference type="CDD" id="cd03695">
    <property type="entry name" value="CysN_NodQ_II"/>
    <property type="match status" value="1"/>
</dbReference>
<dbReference type="GO" id="GO:0070814">
    <property type="term" value="P:hydrogen sulfide biosynthetic process"/>
    <property type="evidence" value="ECO:0007669"/>
    <property type="project" value="UniProtKB-UniRule"/>
</dbReference>
<keyword evidence="15" id="KW-1185">Reference proteome</keyword>
<dbReference type="GO" id="GO:0005524">
    <property type="term" value="F:ATP binding"/>
    <property type="evidence" value="ECO:0007669"/>
    <property type="project" value="UniProtKB-UniRule"/>
</dbReference>
<keyword evidence="7 12" id="KW-0547">Nucleotide-binding</keyword>
<comment type="similarity">
    <text evidence="4">In the N-terminal section; belongs to the TRAFAC class translation factor GTPase superfamily. Classic translation factor GTPase family. CysN/NodQ subfamily.</text>
</comment>
<comment type="catalytic activity">
    <reaction evidence="1 12">
        <text>adenosine 5'-phosphosulfate + ATP = 3'-phosphoadenylyl sulfate + ADP + H(+)</text>
        <dbReference type="Rhea" id="RHEA:24152"/>
        <dbReference type="ChEBI" id="CHEBI:15378"/>
        <dbReference type="ChEBI" id="CHEBI:30616"/>
        <dbReference type="ChEBI" id="CHEBI:58243"/>
        <dbReference type="ChEBI" id="CHEBI:58339"/>
        <dbReference type="ChEBI" id="CHEBI:456216"/>
        <dbReference type="EC" id="2.7.1.25"/>
    </reaction>
</comment>
<dbReference type="EC" id="2.7.1.25" evidence="12"/>
<dbReference type="InterPro" id="IPR059117">
    <property type="entry name" value="APS_kinase_dom"/>
</dbReference>
<evidence type="ECO:0000313" key="15">
    <source>
        <dbReference type="Proteomes" id="UP000006281"/>
    </source>
</evidence>
<evidence type="ECO:0000256" key="9">
    <source>
        <dbReference type="ARBA" id="ARBA00023134"/>
    </source>
</evidence>
<dbReference type="Pfam" id="PF01583">
    <property type="entry name" value="APS_kinase"/>
    <property type="match status" value="1"/>
</dbReference>
<evidence type="ECO:0000256" key="6">
    <source>
        <dbReference type="ARBA" id="ARBA00022695"/>
    </source>
</evidence>
<dbReference type="InterPro" id="IPR000795">
    <property type="entry name" value="T_Tr_GTP-bd_dom"/>
</dbReference>
<comment type="function">
    <text evidence="2">APS kinase catalyzes the synthesis of activated sulfate.</text>
</comment>
<dbReference type="InterPro" id="IPR031157">
    <property type="entry name" value="G_TR_CS"/>
</dbReference>
<dbReference type="NCBIfam" id="TIGR00455">
    <property type="entry name" value="apsK"/>
    <property type="match status" value="1"/>
</dbReference>
<keyword evidence="10" id="KW-0511">Multifunctional enzyme</keyword>
<dbReference type="EMBL" id="HE804045">
    <property type="protein sequence ID" value="CCH32923.1"/>
    <property type="molecule type" value="Genomic_DNA"/>
</dbReference>
<comment type="pathway">
    <text evidence="12">Sulfur metabolism; hydrogen sulfide biosynthesis; sulfite from sulfate: step 2/3.</text>
</comment>
<evidence type="ECO:0000256" key="8">
    <source>
        <dbReference type="ARBA" id="ARBA00022840"/>
    </source>
</evidence>
<dbReference type="GO" id="GO:0000103">
    <property type="term" value="P:sulfate assimilation"/>
    <property type="evidence" value="ECO:0007669"/>
    <property type="project" value="UniProtKB-UniRule"/>
</dbReference>
<dbReference type="InterPro" id="IPR050100">
    <property type="entry name" value="TRAFAC_GTPase_members"/>
</dbReference>
<dbReference type="RefSeq" id="WP_015103035.1">
    <property type="nucleotide sequence ID" value="NC_019673.1"/>
</dbReference>
<dbReference type="InterPro" id="IPR044139">
    <property type="entry name" value="CysN_NoDQ_III"/>
</dbReference>
<accession>K0K8C1</accession>
<dbReference type="PANTHER" id="PTHR23115">
    <property type="entry name" value="TRANSLATION FACTOR"/>
    <property type="match status" value="1"/>
</dbReference>
<dbReference type="eggNOG" id="COG2895">
    <property type="taxonomic scope" value="Bacteria"/>
</dbReference>
<dbReference type="InterPro" id="IPR002891">
    <property type="entry name" value="APS"/>
</dbReference>
<dbReference type="InterPro" id="IPR011779">
    <property type="entry name" value="SO4_adenylTrfase_lsu"/>
</dbReference>
<dbReference type="GO" id="GO:0005525">
    <property type="term" value="F:GTP binding"/>
    <property type="evidence" value="ECO:0007669"/>
    <property type="project" value="UniProtKB-KW"/>
</dbReference>
<dbReference type="PRINTS" id="PR00315">
    <property type="entry name" value="ELONGATNFCT"/>
</dbReference>
<name>K0K8C1_SACES</name>
<evidence type="ECO:0000256" key="4">
    <source>
        <dbReference type="ARBA" id="ARBA00007237"/>
    </source>
</evidence>
<dbReference type="InterPro" id="IPR044138">
    <property type="entry name" value="CysN_II"/>
</dbReference>
<comment type="similarity">
    <text evidence="3">In the C-terminal section; belongs to the APS kinase family.</text>
</comment>
<comment type="similarity">
    <text evidence="12">Belongs to the APS kinase family.</text>
</comment>
<keyword evidence="9" id="KW-0342">GTP-binding</keyword>
<evidence type="ECO:0000256" key="11">
    <source>
        <dbReference type="ARBA" id="ARBA00049370"/>
    </source>
</evidence>
<dbReference type="Pfam" id="PF22594">
    <property type="entry name" value="GTP-eEF1A_C"/>
    <property type="match status" value="1"/>
</dbReference>
<reference evidence="14 15" key="1">
    <citation type="journal article" date="2012" name="BMC Genomics">
        <title>Complete genome sequence of Saccharothrix espanaensis DSM 44229T and comparison to the other completely sequenced Pseudonocardiaceae.</title>
        <authorList>
            <person name="Strobel T."/>
            <person name="Al-Dilaimi A."/>
            <person name="Blom J."/>
            <person name="Gessner A."/>
            <person name="Kalinowski J."/>
            <person name="Luzhetska M."/>
            <person name="Puhler A."/>
            <person name="Szczepanowski R."/>
            <person name="Bechthold A."/>
            <person name="Ruckert C."/>
        </authorList>
    </citation>
    <scope>NUCLEOTIDE SEQUENCE [LARGE SCALE GENOMIC DNA]</scope>
    <source>
        <strain evidence="15">ATCC 51144 / DSM 44229 / JCM 9112 / NBRC 15066 / NRRL 15764</strain>
    </source>
</reference>
<dbReference type="CDD" id="cd04095">
    <property type="entry name" value="CysN_NoDQ_III"/>
    <property type="match status" value="1"/>
</dbReference>
<gene>
    <name evidence="12" type="primary">cysC</name>
    <name evidence="14" type="ordered locus">BN6_56640</name>
</gene>
<organism evidence="14 15">
    <name type="scientific">Saccharothrix espanaensis (strain ATCC 51144 / DSM 44229 / JCM 9112 / NBRC 15066 / NRRL 15764)</name>
    <dbReference type="NCBI Taxonomy" id="1179773"/>
    <lineage>
        <taxon>Bacteria</taxon>
        <taxon>Bacillati</taxon>
        <taxon>Actinomycetota</taxon>
        <taxon>Actinomycetes</taxon>
        <taxon>Pseudonocardiales</taxon>
        <taxon>Pseudonocardiaceae</taxon>
        <taxon>Saccharothrix</taxon>
    </lineage>
</organism>
<dbReference type="KEGG" id="sesp:BN6_56640"/>
<keyword evidence="5 12" id="KW-0808">Transferase</keyword>
<dbReference type="InterPro" id="IPR009001">
    <property type="entry name" value="Transl_elong_EF1A/Init_IF2_C"/>
</dbReference>
<feature type="domain" description="Tr-type G" evidence="13">
    <location>
        <begin position="19"/>
        <end position="236"/>
    </location>
</feature>
<dbReference type="eggNOG" id="COG0529">
    <property type="taxonomic scope" value="Bacteria"/>
</dbReference>
<evidence type="ECO:0000256" key="1">
    <source>
        <dbReference type="ARBA" id="ARBA00001823"/>
    </source>
</evidence>
<keyword evidence="12" id="KW-0597">Phosphoprotein</keyword>
<dbReference type="GO" id="GO:0004781">
    <property type="term" value="F:sulfate adenylyltransferase (ATP) activity"/>
    <property type="evidence" value="ECO:0007669"/>
    <property type="project" value="UniProtKB-EC"/>
</dbReference>
<keyword evidence="12 14" id="KW-0418">Kinase</keyword>
<evidence type="ECO:0000313" key="14">
    <source>
        <dbReference type="EMBL" id="CCH32923.1"/>
    </source>
</evidence>
<dbReference type="NCBIfam" id="NF004035">
    <property type="entry name" value="PRK05506.1"/>
    <property type="match status" value="1"/>
</dbReference>
<dbReference type="FunFam" id="3.40.50.300:FF:000119">
    <property type="entry name" value="Sulfate adenylyltransferase subunit 1"/>
    <property type="match status" value="1"/>
</dbReference>
<dbReference type="HAMAP" id="MF_00065">
    <property type="entry name" value="Adenylyl_sulf_kinase"/>
    <property type="match status" value="1"/>
</dbReference>
<evidence type="ECO:0000256" key="12">
    <source>
        <dbReference type="HAMAP-Rule" id="MF_00065"/>
    </source>
</evidence>
<dbReference type="InterPro" id="IPR041757">
    <property type="entry name" value="CysN_GTP-bd"/>
</dbReference>
<feature type="binding site" evidence="12">
    <location>
        <begin position="465"/>
        <end position="472"/>
    </location>
    <ligand>
        <name>ATP</name>
        <dbReference type="ChEBI" id="CHEBI:30616"/>
    </ligand>
</feature>
<proteinExistence type="inferred from homology"/>
<dbReference type="STRING" id="1179773.BN6_56640"/>
<dbReference type="Gene3D" id="2.40.30.10">
    <property type="entry name" value="Translation factors"/>
    <property type="match status" value="2"/>
</dbReference>
<dbReference type="Proteomes" id="UP000006281">
    <property type="component" value="Chromosome"/>
</dbReference>
<dbReference type="GO" id="GO:0003924">
    <property type="term" value="F:GTPase activity"/>
    <property type="evidence" value="ECO:0007669"/>
    <property type="project" value="InterPro"/>
</dbReference>
<evidence type="ECO:0000256" key="10">
    <source>
        <dbReference type="ARBA" id="ARBA00023268"/>
    </source>
</evidence>
<dbReference type="CDD" id="cd02027">
    <property type="entry name" value="APSK"/>
    <property type="match status" value="1"/>
</dbReference>
<dbReference type="PROSITE" id="PS00301">
    <property type="entry name" value="G_TR_1"/>
    <property type="match status" value="1"/>
</dbReference>
<comment type="catalytic activity">
    <reaction evidence="11">
        <text>sulfate + ATP + H(+) = adenosine 5'-phosphosulfate + diphosphate</text>
        <dbReference type="Rhea" id="RHEA:18133"/>
        <dbReference type="ChEBI" id="CHEBI:15378"/>
        <dbReference type="ChEBI" id="CHEBI:16189"/>
        <dbReference type="ChEBI" id="CHEBI:30616"/>
        <dbReference type="ChEBI" id="CHEBI:33019"/>
        <dbReference type="ChEBI" id="CHEBI:58243"/>
        <dbReference type="EC" id="2.7.7.4"/>
    </reaction>
</comment>
<dbReference type="InterPro" id="IPR054696">
    <property type="entry name" value="GTP-eEF1A_C"/>
</dbReference>
<dbReference type="CDD" id="cd04166">
    <property type="entry name" value="CysN_ATPS"/>
    <property type="match status" value="1"/>
</dbReference>
<dbReference type="Pfam" id="PF00009">
    <property type="entry name" value="GTP_EFTU"/>
    <property type="match status" value="1"/>
</dbReference>
<dbReference type="BioCyc" id="SESP1179773:BN6_RS27295-MONOMER"/>
<dbReference type="SUPFAM" id="SSF52540">
    <property type="entry name" value="P-loop containing nucleoside triphosphate hydrolases"/>
    <property type="match status" value="2"/>
</dbReference>
<evidence type="ECO:0000256" key="7">
    <source>
        <dbReference type="ARBA" id="ARBA00022741"/>
    </source>
</evidence>
<dbReference type="SUPFAM" id="SSF50447">
    <property type="entry name" value="Translation proteins"/>
    <property type="match status" value="1"/>
</dbReference>
<feature type="active site" description="Phosphoserine intermediate" evidence="12">
    <location>
        <position position="539"/>
    </location>
</feature>
<dbReference type="SUPFAM" id="SSF50465">
    <property type="entry name" value="EF-Tu/eEF-1alpha/eIF2-gamma C-terminal domain"/>
    <property type="match status" value="1"/>
</dbReference>
<evidence type="ECO:0000259" key="13">
    <source>
        <dbReference type="PROSITE" id="PS51722"/>
    </source>
</evidence>
<dbReference type="HOGENOM" id="CLU_007265_5_1_11"/>
<dbReference type="NCBIfam" id="NF003013">
    <property type="entry name" value="PRK03846.1"/>
    <property type="match status" value="1"/>
</dbReference>
<dbReference type="Gene3D" id="3.40.50.300">
    <property type="entry name" value="P-loop containing nucleotide triphosphate hydrolases"/>
    <property type="match status" value="2"/>
</dbReference>
<dbReference type="InterPro" id="IPR009000">
    <property type="entry name" value="Transl_B-barrel_sf"/>
</dbReference>
<keyword evidence="6 14" id="KW-0548">Nucleotidyltransferase</keyword>
<protein>
    <recommendedName>
        <fullName evidence="12">Adenylyl-sulfate kinase</fullName>
        <ecNumber evidence="12">2.7.1.25</ecNumber>
    </recommendedName>
    <alternativeName>
        <fullName evidence="12">APS kinase</fullName>
    </alternativeName>
    <alternativeName>
        <fullName evidence="12">ATP adenosine-5'-phosphosulfate 3'-phosphotransferase</fullName>
    </alternativeName>
    <alternativeName>
        <fullName evidence="12">Adenosine-5'-phosphosulfate kinase</fullName>
    </alternativeName>
</protein>